<comment type="pathway">
    <text evidence="1">Mycotoxin biosynthesis.</text>
</comment>
<evidence type="ECO:0000256" key="4">
    <source>
        <dbReference type="ARBA" id="ARBA00083301"/>
    </source>
</evidence>
<dbReference type="SMART" id="SM00829">
    <property type="entry name" value="PKS_ER"/>
    <property type="match status" value="1"/>
</dbReference>
<dbReference type="InterPro" id="IPR011032">
    <property type="entry name" value="GroES-like_sf"/>
</dbReference>
<accession>G3JNM3</accession>
<dbReference type="Pfam" id="PF16884">
    <property type="entry name" value="ADH_N_2"/>
    <property type="match status" value="1"/>
</dbReference>
<dbReference type="EMBL" id="JH126404">
    <property type="protein sequence ID" value="EGX89863.1"/>
    <property type="molecule type" value="Genomic_DNA"/>
</dbReference>
<dbReference type="VEuPathDB" id="FungiDB:CCM_08116"/>
<dbReference type="KEGG" id="cmt:CCM_08116"/>
<evidence type="ECO:0000313" key="8">
    <source>
        <dbReference type="Proteomes" id="UP000001610"/>
    </source>
</evidence>
<dbReference type="SUPFAM" id="SSF51735">
    <property type="entry name" value="NAD(P)-binding Rossmann-fold domains"/>
    <property type="match status" value="1"/>
</dbReference>
<dbReference type="eggNOG" id="KOG1196">
    <property type="taxonomic scope" value="Eukaryota"/>
</dbReference>
<gene>
    <name evidence="7" type="ORF">CCM_08116</name>
</gene>
<evidence type="ECO:0000256" key="1">
    <source>
        <dbReference type="ARBA" id="ARBA00004685"/>
    </source>
</evidence>
<dbReference type="Gene3D" id="3.90.180.10">
    <property type="entry name" value="Medium-chain alcohol dehydrogenases, catalytic domain"/>
    <property type="match status" value="1"/>
</dbReference>
<dbReference type="Gene3D" id="3.40.50.720">
    <property type="entry name" value="NAD(P)-binding Rossmann-like Domain"/>
    <property type="match status" value="1"/>
</dbReference>
<dbReference type="Proteomes" id="UP000001610">
    <property type="component" value="Unassembled WGS sequence"/>
</dbReference>
<keyword evidence="5" id="KW-0732">Signal</keyword>
<dbReference type="RefSeq" id="XP_006673318.1">
    <property type="nucleotide sequence ID" value="XM_006673255.1"/>
</dbReference>
<dbReference type="SUPFAM" id="SSF50129">
    <property type="entry name" value="GroES-like"/>
    <property type="match status" value="1"/>
</dbReference>
<dbReference type="FunCoup" id="G3JNM3">
    <property type="interactions" value="349"/>
</dbReference>
<keyword evidence="2" id="KW-0560">Oxidoreductase</keyword>
<reference evidence="7 8" key="1">
    <citation type="journal article" date="2011" name="Genome Biol.">
        <title>Genome sequence of the insect pathogenic fungus Cordyceps militaris, a valued traditional Chinese medicine.</title>
        <authorList>
            <person name="Zheng P."/>
            <person name="Xia Y."/>
            <person name="Xiao G."/>
            <person name="Xiong C."/>
            <person name="Hu X."/>
            <person name="Zhang S."/>
            <person name="Zheng H."/>
            <person name="Huang Y."/>
            <person name="Zhou Y."/>
            <person name="Wang S."/>
            <person name="Zhao G.P."/>
            <person name="Liu X."/>
            <person name="St Leger R.J."/>
            <person name="Wang C."/>
        </authorList>
    </citation>
    <scope>NUCLEOTIDE SEQUENCE [LARGE SCALE GENOMIC DNA]</scope>
    <source>
        <strain evidence="7 8">CM01</strain>
    </source>
</reference>
<dbReference type="InterPro" id="IPR013149">
    <property type="entry name" value="ADH-like_C"/>
</dbReference>
<dbReference type="OrthoDB" id="809632at2759"/>
<dbReference type="Pfam" id="PF00107">
    <property type="entry name" value="ADH_zinc_N"/>
    <property type="match status" value="1"/>
</dbReference>
<dbReference type="InterPro" id="IPR045010">
    <property type="entry name" value="MDR_fam"/>
</dbReference>
<protein>
    <recommendedName>
        <fullName evidence="3">Dehydrogenase FUB6</fullName>
    </recommendedName>
    <alternativeName>
        <fullName evidence="4">Fusaric acid biosynthesis protein 6</fullName>
    </alternativeName>
</protein>
<dbReference type="PANTHER" id="PTHR43205">
    <property type="entry name" value="PROSTAGLANDIN REDUCTASE"/>
    <property type="match status" value="1"/>
</dbReference>
<dbReference type="InterPro" id="IPR020843">
    <property type="entry name" value="ER"/>
</dbReference>
<dbReference type="PANTHER" id="PTHR43205:SF42">
    <property type="entry name" value="ALCOHOL DEHYDROGENASE, ZINC-CONTAINING (AFU_ORTHOLOGUE AFUA_7G04530)"/>
    <property type="match status" value="1"/>
</dbReference>
<feature type="chain" id="PRO_5003446618" description="Dehydrogenase FUB6" evidence="5">
    <location>
        <begin position="17"/>
        <end position="477"/>
    </location>
</feature>
<dbReference type="InterPro" id="IPR041694">
    <property type="entry name" value="ADH_N_2"/>
</dbReference>
<feature type="signal peptide" evidence="5">
    <location>
        <begin position="1"/>
        <end position="16"/>
    </location>
</feature>
<sequence>MFLLAFWLFGSPELVSNPGRAPVLEAQLGNSAGRSHATRNAPSSAEAGSTWIKTVPRILQTGHKFQSHSSPTMYLEARVSSRVGLWMTLEPYGGALRFKLPWRATTTTGFKHLEPGVSRFFDPGPLSRIPNASSPTMPVDNLQIVLAERPHGEIIPGQTFHQRVTPAPTEADLADGDVLVEVLYLSLDPAMRGWLNEIGAVMRGSGACRVLASKNPDVRPGELVSGLPGWQQYAVLRAGWYEPRANFPATLESAQQLLSVFGLTGMTAWVGMTQIGDPQPGELVVVSGAAGATGSVAGQVAKARGARVVGIAGGRDKCQWLVDELGFDQALDYKDPDFKAQFLEATKDHIDVYFDNVGGEILDLALRQAKEFSRFVMCGAISQYNATQPVGPRNITRIIQMRIKMQGFIVLDHRAQYPEARADLARLLDQGRLKTSVHLLRGGLAVAEQGLVDLYKGVNTGKLIVELKNPDESPAKL</sequence>
<name>G3JNM3_CORMM</name>
<dbReference type="FunFam" id="3.40.50.720:FF:000121">
    <property type="entry name" value="Prostaglandin reductase 2"/>
    <property type="match status" value="1"/>
</dbReference>
<organism evidence="7 8">
    <name type="scientific">Cordyceps militaris (strain CM01)</name>
    <name type="common">Caterpillar fungus</name>
    <dbReference type="NCBI Taxonomy" id="983644"/>
    <lineage>
        <taxon>Eukaryota</taxon>
        <taxon>Fungi</taxon>
        <taxon>Dikarya</taxon>
        <taxon>Ascomycota</taxon>
        <taxon>Pezizomycotina</taxon>
        <taxon>Sordariomycetes</taxon>
        <taxon>Hypocreomycetidae</taxon>
        <taxon>Hypocreales</taxon>
        <taxon>Cordycipitaceae</taxon>
        <taxon>Cordyceps</taxon>
    </lineage>
</organism>
<evidence type="ECO:0000256" key="5">
    <source>
        <dbReference type="SAM" id="SignalP"/>
    </source>
</evidence>
<dbReference type="GeneID" id="18170125"/>
<dbReference type="InParanoid" id="G3JNM3"/>
<dbReference type="GO" id="GO:0016628">
    <property type="term" value="F:oxidoreductase activity, acting on the CH-CH group of donors, NAD or NADP as acceptor"/>
    <property type="evidence" value="ECO:0007669"/>
    <property type="project" value="InterPro"/>
</dbReference>
<keyword evidence="8" id="KW-1185">Reference proteome</keyword>
<evidence type="ECO:0000259" key="6">
    <source>
        <dbReference type="SMART" id="SM00829"/>
    </source>
</evidence>
<feature type="domain" description="Enoyl reductase (ER)" evidence="6">
    <location>
        <begin position="157"/>
        <end position="465"/>
    </location>
</feature>
<evidence type="ECO:0000256" key="2">
    <source>
        <dbReference type="ARBA" id="ARBA00023002"/>
    </source>
</evidence>
<dbReference type="OMA" id="VMRIRMR"/>
<evidence type="ECO:0000256" key="3">
    <source>
        <dbReference type="ARBA" id="ARBA00069006"/>
    </source>
</evidence>
<dbReference type="AlphaFoldDB" id="G3JNM3"/>
<dbReference type="CDD" id="cd05288">
    <property type="entry name" value="PGDH"/>
    <property type="match status" value="1"/>
</dbReference>
<dbReference type="InterPro" id="IPR036291">
    <property type="entry name" value="NAD(P)-bd_dom_sf"/>
</dbReference>
<evidence type="ECO:0000313" key="7">
    <source>
        <dbReference type="EMBL" id="EGX89863.1"/>
    </source>
</evidence>
<dbReference type="HOGENOM" id="CLU_026673_29_2_1"/>
<proteinExistence type="predicted"/>